<organism evidence="2">
    <name type="scientific">Flavobacterium sp. WC2416</name>
    <dbReference type="NCBI Taxonomy" id="3234141"/>
    <lineage>
        <taxon>Bacteria</taxon>
        <taxon>Pseudomonadati</taxon>
        <taxon>Bacteroidota</taxon>
        <taxon>Flavobacteriia</taxon>
        <taxon>Flavobacteriales</taxon>
        <taxon>Flavobacteriaceae</taxon>
        <taxon>Flavobacterium</taxon>
    </lineage>
</organism>
<evidence type="ECO:0000259" key="1">
    <source>
        <dbReference type="Pfam" id="PF14129"/>
    </source>
</evidence>
<evidence type="ECO:0000313" key="2">
    <source>
        <dbReference type="EMBL" id="XDU99496.1"/>
    </source>
</evidence>
<dbReference type="RefSeq" id="WP_367755625.1">
    <property type="nucleotide sequence ID" value="NZ_CP165626.1"/>
</dbReference>
<accession>A0AB39WF31</accession>
<dbReference type="EMBL" id="CP165626">
    <property type="protein sequence ID" value="XDU99496.1"/>
    <property type="molecule type" value="Genomic_DNA"/>
</dbReference>
<name>A0AB39WF31_9FLAO</name>
<sequence length="165" mass="19018">MKKLLSFLLIVVTFLSCKEEVITKPEGLIEKGKMVNIMYDLALLEAIKYQNPTSLNTNKINAPDYIYKKYKIDSLQFAQSNVYYASNYVEYKGMFDQVIKRIDSRKVIVDSLVKVENKNKIKLDSIKGITNPLSKKGDSLKKKISTVNKNNTRRDTVLTDYHILK</sequence>
<dbReference type="PROSITE" id="PS51257">
    <property type="entry name" value="PROKAR_LIPOPROTEIN"/>
    <property type="match status" value="1"/>
</dbReference>
<dbReference type="InterPro" id="IPR025381">
    <property type="entry name" value="DUF4296"/>
</dbReference>
<dbReference type="Pfam" id="PF14129">
    <property type="entry name" value="DUF4296"/>
    <property type="match status" value="1"/>
</dbReference>
<feature type="domain" description="DUF4296" evidence="1">
    <location>
        <begin position="25"/>
        <end position="106"/>
    </location>
</feature>
<reference evidence="2" key="1">
    <citation type="submission" date="2024-07" db="EMBL/GenBank/DDBJ databases">
        <authorList>
            <person name="Biller S.J."/>
        </authorList>
    </citation>
    <scope>NUCLEOTIDE SEQUENCE</scope>
    <source>
        <strain evidence="2">WC2416</strain>
    </source>
</reference>
<proteinExistence type="predicted"/>
<dbReference type="AlphaFoldDB" id="A0AB39WF31"/>
<protein>
    <submittedName>
        <fullName evidence="2">DUF4296 domain-containing protein</fullName>
    </submittedName>
</protein>
<gene>
    <name evidence="2" type="ORF">AB3G39_03785</name>
</gene>